<name>A0A4S4G0L7_9ACTN</name>
<dbReference type="RefSeq" id="WP_136434817.1">
    <property type="nucleotide sequence ID" value="NZ_SSTJ01000009.1"/>
</dbReference>
<accession>A0A4S4G0L7</accession>
<dbReference type="InterPro" id="IPR050289">
    <property type="entry name" value="TorD/DmsD_chaperones"/>
</dbReference>
<organism evidence="2 3">
    <name type="scientific">Adlercreutzia caecimuris</name>
    <dbReference type="NCBI Taxonomy" id="671266"/>
    <lineage>
        <taxon>Bacteria</taxon>
        <taxon>Bacillati</taxon>
        <taxon>Actinomycetota</taxon>
        <taxon>Coriobacteriia</taxon>
        <taxon>Eggerthellales</taxon>
        <taxon>Eggerthellaceae</taxon>
        <taxon>Adlercreutzia</taxon>
    </lineage>
</organism>
<dbReference type="Pfam" id="PF02613">
    <property type="entry name" value="Nitrate_red_del"/>
    <property type="match status" value="1"/>
</dbReference>
<dbReference type="Gene3D" id="1.10.3480.10">
    <property type="entry name" value="TorD-like"/>
    <property type="match status" value="1"/>
</dbReference>
<evidence type="ECO:0000313" key="3">
    <source>
        <dbReference type="Proteomes" id="UP000308978"/>
    </source>
</evidence>
<gene>
    <name evidence="2" type="ORF">E5986_07840</name>
</gene>
<protein>
    <submittedName>
        <fullName evidence="2">Molecular chaperone TorD</fullName>
    </submittedName>
</protein>
<dbReference type="PANTHER" id="PTHR34227">
    <property type="entry name" value="CHAPERONE PROTEIN YCDY"/>
    <property type="match status" value="1"/>
</dbReference>
<dbReference type="Proteomes" id="UP000308978">
    <property type="component" value="Unassembled WGS sequence"/>
</dbReference>
<evidence type="ECO:0000313" key="2">
    <source>
        <dbReference type="EMBL" id="THG36969.1"/>
    </source>
</evidence>
<proteinExistence type="predicted"/>
<dbReference type="InterPro" id="IPR036411">
    <property type="entry name" value="TorD-like_sf"/>
</dbReference>
<keyword evidence="1" id="KW-0143">Chaperone</keyword>
<sequence length="251" mass="27652">MEEMTIPLCERAEVREMRAANDARAAFARFLASLFLYELTDDQVEAFAAVEPAGDGSTIDEGLAAIREYLRHRHGGTRQELAVDYARVFLGAGSYDRILAPPYESVFTSEERILMQDARDGAVSYYRRGGLDLPADNTTPEDHLGFELQFVAELADRANAAIAADDAGALTDAVDLGRSFFVHHQANWLPAFCDAVDEFAQTDFYRAVATMTRGYVESESAFFAEIAELLDLGDAVEEVRPSWVADDEAAS</sequence>
<dbReference type="EMBL" id="SSTJ01000009">
    <property type="protein sequence ID" value="THG36969.1"/>
    <property type="molecule type" value="Genomic_DNA"/>
</dbReference>
<dbReference type="SUPFAM" id="SSF89155">
    <property type="entry name" value="TorD-like"/>
    <property type="match status" value="1"/>
</dbReference>
<dbReference type="InterPro" id="IPR020945">
    <property type="entry name" value="DMSO/NO3_reduct_chaperone"/>
</dbReference>
<dbReference type="AlphaFoldDB" id="A0A4S4G0L7"/>
<reference evidence="2 3" key="1">
    <citation type="submission" date="2019-04" db="EMBL/GenBank/DDBJ databases">
        <title>Microbes associate with the intestines of laboratory mice.</title>
        <authorList>
            <person name="Navarre W."/>
            <person name="Wong E."/>
            <person name="Huang K.C."/>
            <person name="Tropini C."/>
            <person name="Ng K."/>
            <person name="Yu B."/>
        </authorList>
    </citation>
    <scope>NUCLEOTIDE SEQUENCE [LARGE SCALE GENOMIC DNA]</scope>
    <source>
        <strain evidence="2 3">NM80_B27</strain>
    </source>
</reference>
<comment type="caution">
    <text evidence="2">The sequence shown here is derived from an EMBL/GenBank/DDBJ whole genome shotgun (WGS) entry which is preliminary data.</text>
</comment>
<evidence type="ECO:0000256" key="1">
    <source>
        <dbReference type="ARBA" id="ARBA00023186"/>
    </source>
</evidence>
<dbReference type="PANTHER" id="PTHR34227:SF1">
    <property type="entry name" value="DIMETHYL SULFOXIDE REDUCTASE CHAPERONE-RELATED"/>
    <property type="match status" value="1"/>
</dbReference>